<dbReference type="Proteomes" id="UP000426027">
    <property type="component" value="Chromosome"/>
</dbReference>
<dbReference type="GO" id="GO:0120147">
    <property type="term" value="F:formylglycine-generating oxidase activity"/>
    <property type="evidence" value="ECO:0007669"/>
    <property type="project" value="TreeGrafter"/>
</dbReference>
<evidence type="ECO:0000259" key="1">
    <source>
        <dbReference type="Pfam" id="PF03781"/>
    </source>
</evidence>
<dbReference type="InterPro" id="IPR016187">
    <property type="entry name" value="CTDL_fold"/>
</dbReference>
<proteinExistence type="predicted"/>
<dbReference type="Pfam" id="PF03781">
    <property type="entry name" value="FGE-sulfatase"/>
    <property type="match status" value="1"/>
</dbReference>
<reference evidence="2 3" key="1">
    <citation type="submission" date="2019-11" db="EMBL/GenBank/DDBJ databases">
        <authorList>
            <person name="Im W.T."/>
        </authorList>
    </citation>
    <scope>NUCLEOTIDE SEQUENCE [LARGE SCALE GENOMIC DNA]</scope>
    <source>
        <strain evidence="2 3">SB-02</strain>
    </source>
</reference>
<feature type="domain" description="Sulfatase-modifying factor enzyme-like" evidence="1">
    <location>
        <begin position="46"/>
        <end position="325"/>
    </location>
</feature>
<dbReference type="AlphaFoldDB" id="A0A6I6G4R2"/>
<dbReference type="InterPro" id="IPR005532">
    <property type="entry name" value="SUMF_dom"/>
</dbReference>
<dbReference type="PANTHER" id="PTHR23150:SF19">
    <property type="entry name" value="FORMYLGLYCINE-GENERATING ENZYME"/>
    <property type="match status" value="1"/>
</dbReference>
<dbReference type="InterPro" id="IPR051043">
    <property type="entry name" value="Sulfatase_Mod_Factor_Kinase"/>
</dbReference>
<accession>A0A6I6G4R2</accession>
<keyword evidence="3" id="KW-1185">Reference proteome</keyword>
<dbReference type="RefSeq" id="WP_157477608.1">
    <property type="nucleotide sequence ID" value="NZ_CP046566.1"/>
</dbReference>
<dbReference type="PANTHER" id="PTHR23150">
    <property type="entry name" value="SULFATASE MODIFYING FACTOR 1, 2"/>
    <property type="match status" value="1"/>
</dbReference>
<dbReference type="InterPro" id="IPR042095">
    <property type="entry name" value="SUMF_sf"/>
</dbReference>
<dbReference type="SUPFAM" id="SSF56436">
    <property type="entry name" value="C-type lectin-like"/>
    <property type="match status" value="1"/>
</dbReference>
<evidence type="ECO:0000313" key="2">
    <source>
        <dbReference type="EMBL" id="QGW27646.1"/>
    </source>
</evidence>
<dbReference type="KEGG" id="fls:GLV81_05650"/>
<sequence>MKRIFLGLAALLALAAAYFFMPSILPDGQQVKPVQSLEVDPDDRPHGMLWVEGGAFSMGSNDDLANADEQPAHLVKVDGYWIDEHEVTVAAFDSFVRATGYKTEAEIPHSAGQWQACWPAATPFDAKAANTAGSFIATASGDTKHWQWTQGASWRHPLGPASTAQPTHPVQHISWNDAIAYCAWQGSRLPSEAEWEYAAIAGRDSMRSAWGKNTPEKPAAAVALSAVQPVKSFAANPWRLYDLDGNVAEWCGDWYDARYYKGMGNAVAVQNPLGPSADSSKQLTKRVLKGGDYLAAGPDFSSCRPSARRAMHPSFSGSATGFRTIMTAPMWEAKKVLSKLKKQD</sequence>
<name>A0A6I6G4R2_9BACT</name>
<dbReference type="EMBL" id="CP046566">
    <property type="protein sequence ID" value="QGW27646.1"/>
    <property type="molecule type" value="Genomic_DNA"/>
</dbReference>
<gene>
    <name evidence="2" type="ORF">GLV81_05650</name>
</gene>
<protein>
    <submittedName>
        <fullName evidence="2">SUMF1/EgtB/PvdO family nonheme iron enzyme</fullName>
    </submittedName>
</protein>
<evidence type="ECO:0000313" key="3">
    <source>
        <dbReference type="Proteomes" id="UP000426027"/>
    </source>
</evidence>
<dbReference type="Gene3D" id="3.90.1580.10">
    <property type="entry name" value="paralog of FGE (formylglycine-generating enzyme)"/>
    <property type="match status" value="1"/>
</dbReference>
<organism evidence="2 3">
    <name type="scientific">Phnomibacter ginsenosidimutans</name>
    <dbReference type="NCBI Taxonomy" id="2676868"/>
    <lineage>
        <taxon>Bacteria</taxon>
        <taxon>Pseudomonadati</taxon>
        <taxon>Bacteroidota</taxon>
        <taxon>Chitinophagia</taxon>
        <taxon>Chitinophagales</taxon>
        <taxon>Chitinophagaceae</taxon>
        <taxon>Phnomibacter</taxon>
    </lineage>
</organism>